<dbReference type="GO" id="GO:0043165">
    <property type="term" value="P:Gram-negative-bacterium-type cell outer membrane assembly"/>
    <property type="evidence" value="ECO:0007669"/>
    <property type="project" value="UniProtKB-UniRule"/>
</dbReference>
<evidence type="ECO:0000256" key="7">
    <source>
        <dbReference type="SAM" id="SignalP"/>
    </source>
</evidence>
<accession>A0A1S8DNC5</accession>
<name>A0A1S8DNC5_9GAMM</name>
<dbReference type="Proteomes" id="UP000242847">
    <property type="component" value="Unassembled WGS sequence"/>
</dbReference>
<dbReference type="PANTHER" id="PTHR38098:SF1">
    <property type="entry name" value="LPS-ASSEMBLY LIPOPROTEIN LPTE"/>
    <property type="match status" value="1"/>
</dbReference>
<dbReference type="AlphaFoldDB" id="A0A1S8DNC5"/>
<evidence type="ECO:0000256" key="1">
    <source>
        <dbReference type="ARBA" id="ARBA00022729"/>
    </source>
</evidence>
<dbReference type="PROSITE" id="PS51257">
    <property type="entry name" value="PROKAR_LIPOPROTEIN"/>
    <property type="match status" value="1"/>
</dbReference>
<gene>
    <name evidence="6" type="primary">lptE</name>
    <name evidence="8" type="ORF">BXT89_00785</name>
</gene>
<keyword evidence="4 6" id="KW-0998">Cell outer membrane</keyword>
<evidence type="ECO:0000256" key="4">
    <source>
        <dbReference type="ARBA" id="ARBA00023237"/>
    </source>
</evidence>
<comment type="similarity">
    <text evidence="6">Belongs to the LptE lipoprotein family.</text>
</comment>
<comment type="function">
    <text evidence="6">Together with LptD, is involved in the assembly of lipopolysaccharide (LPS) at the surface of the outer membrane. Required for the proper assembly of LptD. Binds LPS and may serve as the LPS recognition site at the outer membrane.</text>
</comment>
<comment type="caution">
    <text evidence="8">The sequence shown here is derived from an EMBL/GenBank/DDBJ whole genome shotgun (WGS) entry which is preliminary data.</text>
</comment>
<dbReference type="GO" id="GO:0001530">
    <property type="term" value="F:lipopolysaccharide binding"/>
    <property type="evidence" value="ECO:0007669"/>
    <property type="project" value="TreeGrafter"/>
</dbReference>
<keyword evidence="9" id="KW-1185">Reference proteome</keyword>
<organism evidence="8 9">
    <name type="scientific">Halopseudomonas pachastrellae</name>
    <dbReference type="NCBI Taxonomy" id="254161"/>
    <lineage>
        <taxon>Bacteria</taxon>
        <taxon>Pseudomonadati</taxon>
        <taxon>Pseudomonadota</taxon>
        <taxon>Gammaproteobacteria</taxon>
        <taxon>Pseudomonadales</taxon>
        <taxon>Pseudomonadaceae</taxon>
        <taxon>Halopseudomonas</taxon>
    </lineage>
</organism>
<dbReference type="OrthoDB" id="5612114at2"/>
<evidence type="ECO:0000313" key="9">
    <source>
        <dbReference type="Proteomes" id="UP000242847"/>
    </source>
</evidence>
<dbReference type="GO" id="GO:1990351">
    <property type="term" value="C:transporter complex"/>
    <property type="evidence" value="ECO:0007669"/>
    <property type="project" value="TreeGrafter"/>
</dbReference>
<keyword evidence="3 6" id="KW-0564">Palmitate</keyword>
<sequence length="181" mass="20128">MSLTTPRLLLSCAVLGATLLASGCGFHLRGTGVDSVELNQLDVSAHNRYGPTYQQVLQALEIDGVEVTATAPYQLQLLEENQSRRAVSYTSSSTPAEYELSSSLTFQIADRQGRPLVGPETLGTQRTYVNDKDNIIGTTEEEELLRREMRQDLTRQLLFRLSSITEGQLSSYESRLNQQEN</sequence>
<dbReference type="GO" id="GO:0009279">
    <property type="term" value="C:cell outer membrane"/>
    <property type="evidence" value="ECO:0007669"/>
    <property type="project" value="UniProtKB-SubCell"/>
</dbReference>
<dbReference type="STRING" id="254161.SAMN05216256_10450"/>
<dbReference type="RefSeq" id="WP_083723687.1">
    <property type="nucleotide sequence ID" value="NZ_FOUD01000004.1"/>
</dbReference>
<comment type="subunit">
    <text evidence="6">Component of the lipopolysaccharide transport and assembly complex. Interacts with LptD.</text>
</comment>
<keyword evidence="5 6" id="KW-0449">Lipoprotein</keyword>
<protein>
    <recommendedName>
        <fullName evidence="6">LPS-assembly lipoprotein LptE</fullName>
    </recommendedName>
</protein>
<feature type="signal peptide" evidence="7">
    <location>
        <begin position="1"/>
        <end position="23"/>
    </location>
</feature>
<dbReference type="GO" id="GO:0015920">
    <property type="term" value="P:lipopolysaccharide transport"/>
    <property type="evidence" value="ECO:0007669"/>
    <property type="project" value="TreeGrafter"/>
</dbReference>
<dbReference type="PANTHER" id="PTHR38098">
    <property type="entry name" value="LPS-ASSEMBLY LIPOPROTEIN LPTE"/>
    <property type="match status" value="1"/>
</dbReference>
<feature type="chain" id="PRO_5010570681" description="LPS-assembly lipoprotein LptE" evidence="7">
    <location>
        <begin position="24"/>
        <end position="181"/>
    </location>
</feature>
<keyword evidence="1 6" id="KW-0732">Signal</keyword>
<evidence type="ECO:0000256" key="3">
    <source>
        <dbReference type="ARBA" id="ARBA00023139"/>
    </source>
</evidence>
<keyword evidence="2 6" id="KW-0472">Membrane</keyword>
<reference evidence="8 9" key="1">
    <citation type="submission" date="2017-01" db="EMBL/GenBank/DDBJ databases">
        <title>Draft genome sequence of Pseudomonas pachastrellae type strain CCUG 46540T from a deep sea.</title>
        <authorList>
            <person name="Gomila M."/>
            <person name="Mulet M."/>
            <person name="Lalucat J."/>
            <person name="Garcia-Valdes E."/>
        </authorList>
    </citation>
    <scope>NUCLEOTIDE SEQUENCE [LARGE SCALE GENOMIC DNA]</scope>
    <source>
        <strain evidence="8 9">CCUG 46540</strain>
    </source>
</reference>
<evidence type="ECO:0000313" key="8">
    <source>
        <dbReference type="EMBL" id="ONM45867.1"/>
    </source>
</evidence>
<evidence type="ECO:0000256" key="6">
    <source>
        <dbReference type="HAMAP-Rule" id="MF_01186"/>
    </source>
</evidence>
<proteinExistence type="inferred from homology"/>
<dbReference type="InterPro" id="IPR007485">
    <property type="entry name" value="LPS_assembly_LptE"/>
</dbReference>
<dbReference type="EMBL" id="MUBC01000001">
    <property type="protein sequence ID" value="ONM45867.1"/>
    <property type="molecule type" value="Genomic_DNA"/>
</dbReference>
<dbReference type="Pfam" id="PF04390">
    <property type="entry name" value="LptE"/>
    <property type="match status" value="1"/>
</dbReference>
<dbReference type="HAMAP" id="MF_01186">
    <property type="entry name" value="LPS_assembly_LptE"/>
    <property type="match status" value="1"/>
</dbReference>
<evidence type="ECO:0000256" key="5">
    <source>
        <dbReference type="ARBA" id="ARBA00023288"/>
    </source>
</evidence>
<evidence type="ECO:0000256" key="2">
    <source>
        <dbReference type="ARBA" id="ARBA00023136"/>
    </source>
</evidence>
<dbReference type="Gene3D" id="3.30.160.150">
    <property type="entry name" value="Lipoprotein like domain"/>
    <property type="match status" value="1"/>
</dbReference>
<comment type="subcellular location">
    <subcellularLocation>
        <location evidence="6">Cell outer membrane</location>
        <topology evidence="6">Lipid-anchor</topology>
    </subcellularLocation>
</comment>